<dbReference type="Pfam" id="PF09650">
    <property type="entry name" value="PHA_gran_rgn"/>
    <property type="match status" value="1"/>
</dbReference>
<dbReference type="Proteomes" id="UP001139031">
    <property type="component" value="Unassembled WGS sequence"/>
</dbReference>
<dbReference type="RefSeq" id="WP_224191450.1">
    <property type="nucleotide sequence ID" value="NZ_JAIRAU010000008.1"/>
</dbReference>
<keyword evidence="2" id="KW-1185">Reference proteome</keyword>
<organism evidence="1 2">
    <name type="scientific">Nannocystis pusilla</name>
    <dbReference type="NCBI Taxonomy" id="889268"/>
    <lineage>
        <taxon>Bacteria</taxon>
        <taxon>Pseudomonadati</taxon>
        <taxon>Myxococcota</taxon>
        <taxon>Polyangia</taxon>
        <taxon>Nannocystales</taxon>
        <taxon>Nannocystaceae</taxon>
        <taxon>Nannocystis</taxon>
    </lineage>
</organism>
<name>A0ABS7TN76_9BACT</name>
<comment type="caution">
    <text evidence="1">The sequence shown here is derived from an EMBL/GenBank/DDBJ whole genome shotgun (WGS) entry which is preliminary data.</text>
</comment>
<proteinExistence type="predicted"/>
<dbReference type="EMBL" id="JAIRAU010000008">
    <property type="protein sequence ID" value="MBZ5709679.1"/>
    <property type="molecule type" value="Genomic_DNA"/>
</dbReference>
<dbReference type="InterPro" id="IPR013433">
    <property type="entry name" value="PHA_gran_rgn"/>
</dbReference>
<accession>A0ABS7TN76</accession>
<gene>
    <name evidence="1" type="ORF">K7C98_10435</name>
</gene>
<dbReference type="NCBIfam" id="TIGR02610">
    <property type="entry name" value="PHA_gran_rgn"/>
    <property type="match status" value="1"/>
</dbReference>
<sequence length="95" mass="10479">MPKINLSRNHSLEPAVIKDRISKLGDKLQEKYQAKTSWADDRTLNVKGTGVEGKLVISANKVDVNLDLGFMLTPLKGKIEETLGKELEKLTASDS</sequence>
<evidence type="ECO:0000313" key="2">
    <source>
        <dbReference type="Proteomes" id="UP001139031"/>
    </source>
</evidence>
<reference evidence="1" key="1">
    <citation type="submission" date="2021-08" db="EMBL/GenBank/DDBJ databases">
        <authorList>
            <person name="Stevens D.C."/>
        </authorList>
    </citation>
    <scope>NUCLEOTIDE SEQUENCE</scope>
    <source>
        <strain evidence="1">DSM 53165</strain>
    </source>
</reference>
<evidence type="ECO:0000313" key="1">
    <source>
        <dbReference type="EMBL" id="MBZ5709679.1"/>
    </source>
</evidence>
<protein>
    <submittedName>
        <fullName evidence="1">Polyhydroxyalkanoic acid system family protein</fullName>
    </submittedName>
</protein>